<dbReference type="GO" id="GO:0005739">
    <property type="term" value="C:mitochondrion"/>
    <property type="evidence" value="ECO:0007669"/>
    <property type="project" value="TreeGrafter"/>
</dbReference>
<dbReference type="GO" id="GO:0050220">
    <property type="term" value="F:prostaglandin-E synthase activity"/>
    <property type="evidence" value="ECO:0007669"/>
    <property type="project" value="UniProtKB-EC"/>
</dbReference>
<dbReference type="GO" id="GO:0012505">
    <property type="term" value="C:endomembrane system"/>
    <property type="evidence" value="ECO:0007669"/>
    <property type="project" value="UniProtKB-SubCell"/>
</dbReference>
<dbReference type="GO" id="GO:0001516">
    <property type="term" value="P:prostaglandin biosynthetic process"/>
    <property type="evidence" value="ECO:0007669"/>
    <property type="project" value="UniProtKB-UniPathway"/>
</dbReference>
<dbReference type="Pfam" id="PF13417">
    <property type="entry name" value="GST_N_3"/>
    <property type="match status" value="1"/>
</dbReference>
<evidence type="ECO:0000256" key="6">
    <source>
        <dbReference type="ARBA" id="ARBA00022516"/>
    </source>
</evidence>
<evidence type="ECO:0000256" key="15">
    <source>
        <dbReference type="ARBA" id="ARBA00023930"/>
    </source>
</evidence>
<evidence type="ECO:0000256" key="7">
    <source>
        <dbReference type="ARBA" id="ARBA00022585"/>
    </source>
</evidence>
<dbReference type="InterPro" id="IPR040079">
    <property type="entry name" value="Glutathione_S-Trfase"/>
</dbReference>
<evidence type="ECO:0000256" key="5">
    <source>
        <dbReference type="ARBA" id="ARBA00022501"/>
    </source>
</evidence>
<comment type="pathway">
    <text evidence="1">Lipid metabolism; prostaglandin biosynthesis.</text>
</comment>
<dbReference type="AlphaFoldDB" id="A0A4Y2J094"/>
<evidence type="ECO:0000256" key="2">
    <source>
        <dbReference type="ARBA" id="ARBA00007409"/>
    </source>
</evidence>
<organism evidence="21 22">
    <name type="scientific">Araneus ventricosus</name>
    <name type="common">Orbweaver spider</name>
    <name type="synonym">Epeira ventricosa</name>
    <dbReference type="NCBI Taxonomy" id="182803"/>
    <lineage>
        <taxon>Eukaryota</taxon>
        <taxon>Metazoa</taxon>
        <taxon>Ecdysozoa</taxon>
        <taxon>Arthropoda</taxon>
        <taxon>Chelicerata</taxon>
        <taxon>Arachnida</taxon>
        <taxon>Araneae</taxon>
        <taxon>Araneomorphae</taxon>
        <taxon>Entelegynae</taxon>
        <taxon>Araneoidea</taxon>
        <taxon>Araneidae</taxon>
        <taxon>Araneus</taxon>
    </lineage>
</organism>
<keyword evidence="10 19" id="KW-1133">Transmembrane helix</keyword>
<dbReference type="CDD" id="cd03197">
    <property type="entry name" value="GST_C_mPGES2"/>
    <property type="match status" value="1"/>
</dbReference>
<keyword evidence="8 19" id="KW-0812">Transmembrane</keyword>
<dbReference type="InterPro" id="IPR011767">
    <property type="entry name" value="GLR_AS"/>
</dbReference>
<comment type="caution">
    <text evidence="21">The sequence shown here is derived from an EMBL/GenBank/DDBJ whole genome shotgun (WGS) entry which is preliminary data.</text>
</comment>
<dbReference type="PANTHER" id="PTHR12782">
    <property type="entry name" value="MICROSOMAL PROSTAGLANDIN E SYNTHASE-2"/>
    <property type="match status" value="1"/>
</dbReference>
<evidence type="ECO:0000256" key="13">
    <source>
        <dbReference type="ARBA" id="ARBA00023160"/>
    </source>
</evidence>
<evidence type="ECO:0000256" key="9">
    <source>
        <dbReference type="ARBA" id="ARBA00022832"/>
    </source>
</evidence>
<evidence type="ECO:0000256" key="17">
    <source>
        <dbReference type="ARBA" id="ARBA00031041"/>
    </source>
</evidence>
<comment type="catalytic activity">
    <reaction evidence="16">
        <text>prostaglandin H2 = prostaglandin E2</text>
        <dbReference type="Rhea" id="RHEA:12893"/>
        <dbReference type="ChEBI" id="CHEBI:57405"/>
        <dbReference type="ChEBI" id="CHEBI:606564"/>
        <dbReference type="EC" id="5.3.99.3"/>
    </reaction>
    <physiologicalReaction direction="left-to-right" evidence="16">
        <dbReference type="Rhea" id="RHEA:12894"/>
    </physiologicalReaction>
</comment>
<dbReference type="Gene3D" id="1.20.1050.10">
    <property type="match status" value="1"/>
</dbReference>
<name>A0A4Y2J094_ARAVE</name>
<dbReference type="InterPro" id="IPR034335">
    <property type="entry name" value="PGES2_C"/>
</dbReference>
<gene>
    <name evidence="21" type="primary">PTGES2</name>
    <name evidence="21" type="ORF">AVEN_272015_1</name>
</gene>
<dbReference type="EC" id="5.3.99.3" evidence="3"/>
<keyword evidence="14" id="KW-0413">Isomerase</keyword>
<dbReference type="OrthoDB" id="423541at2759"/>
<comment type="similarity">
    <text evidence="2">Belongs to the GST superfamily.</text>
</comment>
<comment type="catalytic activity">
    <reaction evidence="15">
        <text>prostaglandin H2 = (12S)-hydroxy-(5Z,8E,10E)-heptadecatrienoate + malonaldehyde</text>
        <dbReference type="Rhea" id="RHEA:48644"/>
        <dbReference type="ChEBI" id="CHEBI:57405"/>
        <dbReference type="ChEBI" id="CHEBI:90694"/>
        <dbReference type="ChEBI" id="CHEBI:566274"/>
    </reaction>
    <physiologicalReaction direction="left-to-right" evidence="15">
        <dbReference type="Rhea" id="RHEA:48645"/>
    </physiologicalReaction>
</comment>
<dbReference type="SUPFAM" id="SSF47616">
    <property type="entry name" value="GST C-terminal domain-like"/>
    <property type="match status" value="1"/>
</dbReference>
<dbReference type="SFLD" id="SFLDG01182">
    <property type="entry name" value="Prostaglandin_E_synthase_like"/>
    <property type="match status" value="1"/>
</dbReference>
<keyword evidence="6" id="KW-0444">Lipid biosynthesis</keyword>
<keyword evidence="5" id="KW-0644">Prostaglandin metabolism</keyword>
<proteinExistence type="inferred from homology"/>
<feature type="transmembrane region" description="Helical" evidence="19">
    <location>
        <begin position="86"/>
        <end position="105"/>
    </location>
</feature>
<dbReference type="Gene3D" id="6.20.200.30">
    <property type="match status" value="1"/>
</dbReference>
<evidence type="ECO:0000313" key="21">
    <source>
        <dbReference type="EMBL" id="GBM83547.1"/>
    </source>
</evidence>
<keyword evidence="9" id="KW-0276">Fatty acid metabolism</keyword>
<evidence type="ECO:0000256" key="12">
    <source>
        <dbReference type="ARBA" id="ARBA00023136"/>
    </source>
</evidence>
<dbReference type="SFLD" id="SFLDS00019">
    <property type="entry name" value="Glutathione_Transferase_(cytos"/>
    <property type="match status" value="1"/>
</dbReference>
<accession>A0A4Y2J094</accession>
<evidence type="ECO:0000259" key="20">
    <source>
        <dbReference type="PROSITE" id="PS50404"/>
    </source>
</evidence>
<keyword evidence="13" id="KW-0275">Fatty acid biosynthesis</keyword>
<dbReference type="InterPro" id="IPR034334">
    <property type="entry name" value="PGES2"/>
</dbReference>
<keyword evidence="11" id="KW-0443">Lipid metabolism</keyword>
<evidence type="ECO:0000256" key="11">
    <source>
        <dbReference type="ARBA" id="ARBA00023098"/>
    </source>
</evidence>
<dbReference type="PANTHER" id="PTHR12782:SF5">
    <property type="entry name" value="PROSTAGLANDIN E SYNTHASE 2"/>
    <property type="match status" value="1"/>
</dbReference>
<evidence type="ECO:0000256" key="4">
    <source>
        <dbReference type="ARBA" id="ARBA00019474"/>
    </source>
</evidence>
<evidence type="ECO:0000256" key="16">
    <source>
        <dbReference type="ARBA" id="ARBA00023931"/>
    </source>
</evidence>
<evidence type="ECO:0000256" key="18">
    <source>
        <dbReference type="ARBA" id="ARBA00037847"/>
    </source>
</evidence>
<evidence type="ECO:0000256" key="19">
    <source>
        <dbReference type="SAM" id="Phobius"/>
    </source>
</evidence>
<evidence type="ECO:0000256" key="10">
    <source>
        <dbReference type="ARBA" id="ARBA00022989"/>
    </source>
</evidence>
<dbReference type="InterPro" id="IPR004045">
    <property type="entry name" value="Glutathione_S-Trfase_N"/>
</dbReference>
<dbReference type="SFLD" id="SFLDG01203">
    <property type="entry name" value="Prostaglandin_E_synthase_like1"/>
    <property type="match status" value="1"/>
</dbReference>
<dbReference type="EMBL" id="BGPR01003090">
    <property type="protein sequence ID" value="GBM83547.1"/>
    <property type="molecule type" value="Genomic_DNA"/>
</dbReference>
<dbReference type="Proteomes" id="UP000499080">
    <property type="component" value="Unassembled WGS sequence"/>
</dbReference>
<evidence type="ECO:0000313" key="22">
    <source>
        <dbReference type="Proteomes" id="UP000499080"/>
    </source>
</evidence>
<dbReference type="SUPFAM" id="SSF52833">
    <property type="entry name" value="Thioredoxin-like"/>
    <property type="match status" value="1"/>
</dbReference>
<keyword evidence="12 19" id="KW-0472">Membrane</keyword>
<feature type="domain" description="GST N-terminal" evidence="20">
    <location>
        <begin position="150"/>
        <end position="232"/>
    </location>
</feature>
<dbReference type="PROSITE" id="PS51354">
    <property type="entry name" value="GLUTAREDOXIN_2"/>
    <property type="match status" value="1"/>
</dbReference>
<dbReference type="Gene3D" id="3.40.30.10">
    <property type="entry name" value="Glutaredoxin"/>
    <property type="match status" value="1"/>
</dbReference>
<dbReference type="PROSITE" id="PS00195">
    <property type="entry name" value="GLUTAREDOXIN_1"/>
    <property type="match status" value="1"/>
</dbReference>
<evidence type="ECO:0000256" key="14">
    <source>
        <dbReference type="ARBA" id="ARBA00023235"/>
    </source>
</evidence>
<reference evidence="21 22" key="1">
    <citation type="journal article" date="2019" name="Sci. Rep.">
        <title>Orb-weaving spider Araneus ventricosus genome elucidates the spidroin gene catalogue.</title>
        <authorList>
            <person name="Kono N."/>
            <person name="Nakamura H."/>
            <person name="Ohtoshi R."/>
            <person name="Moran D.A.P."/>
            <person name="Shinohara A."/>
            <person name="Yoshida Y."/>
            <person name="Fujiwara M."/>
            <person name="Mori M."/>
            <person name="Tomita M."/>
            <person name="Arakawa K."/>
        </authorList>
    </citation>
    <scope>NUCLEOTIDE SEQUENCE [LARGE SCALE GENOMIC DNA]</scope>
</reference>
<dbReference type="InterPro" id="IPR036282">
    <property type="entry name" value="Glutathione-S-Trfase_C_sf"/>
</dbReference>
<dbReference type="UniPathway" id="UPA00662"/>
<sequence>MATRNPVSVLELPQQLSFRLPGFQGREGRFIFIPISPGRRGRGSPQNMGMRTCHIRRPKCSVFLQPRWRSTLNAAVPPKTQSNRKLLIGTAIGAVGVGFGLYSYFSLSESKQKHTTGVALTEKLDYTRNDNIVDIKPSREISGPATGIGLDLTLYQYQTCPFCCKVRAFLEFYGIPYKIIEVNPVMRQQLKFSKYKKVPILIAGDKEASKKHQLNDSSVIISILGTFLEDISFGLDSVLKYYVPVAYINEDGKEVEEVMNKYFLMFGDKYKENADTYLKKERQWRKWADSVFVHVLSPNIYRTYDEALQAFNYFSEVGEWEKNFSTIERFIVIYVGATAMYFVGKRLKKKHALKDDVRESLYDTCRQWMKEIGSKKKFMGGDMPNLADLAVYGMLSSIEGCSAFQDLLKNTNIGPWYYNVKEAVVNHHGYQKLKL</sequence>
<protein>
    <recommendedName>
        <fullName evidence="4">Prostaglandin E synthase 2</fullName>
        <ecNumber evidence="3">5.3.99.3</ecNumber>
    </recommendedName>
    <alternativeName>
        <fullName evidence="17">Microsomal prostaglandin E synthase 2</fullName>
    </alternativeName>
</protein>
<evidence type="ECO:0000256" key="1">
    <source>
        <dbReference type="ARBA" id="ARBA00004702"/>
    </source>
</evidence>
<evidence type="ECO:0000256" key="8">
    <source>
        <dbReference type="ARBA" id="ARBA00022692"/>
    </source>
</evidence>
<dbReference type="InterPro" id="IPR036249">
    <property type="entry name" value="Thioredoxin-like_sf"/>
</dbReference>
<dbReference type="PROSITE" id="PS50404">
    <property type="entry name" value="GST_NTER"/>
    <property type="match status" value="1"/>
</dbReference>
<comment type="subcellular location">
    <subcellularLocation>
        <location evidence="18">Endomembrane system</location>
        <topology evidence="18">Single-pass membrane protein</topology>
    </subcellularLocation>
</comment>
<evidence type="ECO:0000256" key="3">
    <source>
        <dbReference type="ARBA" id="ARBA00012203"/>
    </source>
</evidence>
<keyword evidence="7" id="KW-0643">Prostaglandin biosynthesis</keyword>
<keyword evidence="22" id="KW-1185">Reference proteome</keyword>